<feature type="domain" description="Endoribonuclease YicC-like N-terminal" evidence="6">
    <location>
        <begin position="2"/>
        <end position="153"/>
    </location>
</feature>
<evidence type="ECO:0000256" key="1">
    <source>
        <dbReference type="ARBA" id="ARBA00001968"/>
    </source>
</evidence>
<feature type="domain" description="Endoribonuclease YicC-like C-terminal" evidence="7">
    <location>
        <begin position="171"/>
        <end position="287"/>
    </location>
</feature>
<evidence type="ECO:0000256" key="5">
    <source>
        <dbReference type="ARBA" id="ARBA00035648"/>
    </source>
</evidence>
<keyword evidence="4" id="KW-0378">Hydrolase</keyword>
<dbReference type="InterPro" id="IPR005229">
    <property type="entry name" value="YicC/YloC-like"/>
</dbReference>
<dbReference type="PANTHER" id="PTHR30636:SF3">
    <property type="entry name" value="UPF0701 PROTEIN YICC"/>
    <property type="match status" value="1"/>
</dbReference>
<comment type="similarity">
    <text evidence="5">Belongs to the YicC/YloC family.</text>
</comment>
<dbReference type="Proteomes" id="UP000294914">
    <property type="component" value="Unassembled WGS sequence"/>
</dbReference>
<evidence type="ECO:0000256" key="2">
    <source>
        <dbReference type="ARBA" id="ARBA00022722"/>
    </source>
</evidence>
<comment type="cofactor">
    <cofactor evidence="1">
        <name>a divalent metal cation</name>
        <dbReference type="ChEBI" id="CHEBI:60240"/>
    </cofactor>
</comment>
<organism evidence="8 9">
    <name type="scientific">Thiohalophilus thiocyanatoxydans</name>
    <dbReference type="NCBI Taxonomy" id="381308"/>
    <lineage>
        <taxon>Bacteria</taxon>
        <taxon>Pseudomonadati</taxon>
        <taxon>Pseudomonadota</taxon>
        <taxon>Gammaproteobacteria</taxon>
        <taxon>Thiohalomonadales</taxon>
        <taxon>Thiohalophilaceae</taxon>
        <taxon>Thiohalophilus</taxon>
    </lineage>
</organism>
<dbReference type="PANTHER" id="PTHR30636">
    <property type="entry name" value="UPF0701 PROTEIN YICC"/>
    <property type="match status" value="1"/>
</dbReference>
<protein>
    <submittedName>
        <fullName evidence="8">Uncharacterized protein (TIGR00255 family)</fullName>
    </submittedName>
</protein>
<dbReference type="Pfam" id="PF08340">
    <property type="entry name" value="YicC-like_C"/>
    <property type="match status" value="1"/>
</dbReference>
<dbReference type="OrthoDB" id="9771229at2"/>
<dbReference type="NCBIfam" id="TIGR00255">
    <property type="entry name" value="YicC/YloC family endoribonuclease"/>
    <property type="match status" value="1"/>
</dbReference>
<dbReference type="InterPro" id="IPR013527">
    <property type="entry name" value="YicC-like_N"/>
</dbReference>
<evidence type="ECO:0000259" key="6">
    <source>
        <dbReference type="Pfam" id="PF03755"/>
    </source>
</evidence>
<keyword evidence="3" id="KW-0255">Endonuclease</keyword>
<dbReference type="EMBL" id="SOQX01000001">
    <property type="protein sequence ID" value="TDY04062.1"/>
    <property type="molecule type" value="Genomic_DNA"/>
</dbReference>
<gene>
    <name evidence="8" type="ORF">EDC23_0434</name>
</gene>
<dbReference type="GO" id="GO:0004521">
    <property type="term" value="F:RNA endonuclease activity"/>
    <property type="evidence" value="ECO:0007669"/>
    <property type="project" value="InterPro"/>
</dbReference>
<reference evidence="8 9" key="1">
    <citation type="submission" date="2019-03" db="EMBL/GenBank/DDBJ databases">
        <title>Genomic Encyclopedia of Type Strains, Phase IV (KMG-IV): sequencing the most valuable type-strain genomes for metagenomic binning, comparative biology and taxonomic classification.</title>
        <authorList>
            <person name="Goeker M."/>
        </authorList>
    </citation>
    <scope>NUCLEOTIDE SEQUENCE [LARGE SCALE GENOMIC DNA]</scope>
    <source>
        <strain evidence="8 9">DSM 16326</strain>
    </source>
</reference>
<evidence type="ECO:0000313" key="8">
    <source>
        <dbReference type="EMBL" id="TDY04062.1"/>
    </source>
</evidence>
<evidence type="ECO:0000259" key="7">
    <source>
        <dbReference type="Pfam" id="PF08340"/>
    </source>
</evidence>
<dbReference type="Pfam" id="PF03755">
    <property type="entry name" value="YicC-like_N"/>
    <property type="match status" value="1"/>
</dbReference>
<proteinExistence type="inferred from homology"/>
<keyword evidence="9" id="KW-1185">Reference proteome</keyword>
<comment type="caution">
    <text evidence="8">The sequence shown here is derived from an EMBL/GenBank/DDBJ whole genome shotgun (WGS) entry which is preliminary data.</text>
</comment>
<sequence length="287" mass="32905">MVHSMTAFTRQQQTGESGEFSLEIRSVNHRYLDLNLRLPDELRGFEPLIREQVAQRVARGKLDITLRFEPPIAGETLDVDYDLVEKLASTSHAIDKYIYNPAPVNALDLMRWPGVIRSQNVDSDQLQQRLGGLLDAALDDLQAMRGREGDKLREALLQRCDAIEAIVTPLEQALPTIRQAWQDKLRARLAALSRELDEERLEQELVLLAQKADVDEELDRLRMHLGEIREVLDADQPVGRRLDFLMQELHREANTLGSKSVDKRMTRASVDLKVLIEQMREQVQNIE</sequence>
<dbReference type="AlphaFoldDB" id="A0A4R8ISP0"/>
<dbReference type="RefSeq" id="WP_134080645.1">
    <property type="nucleotide sequence ID" value="NZ_SOQX01000001.1"/>
</dbReference>
<evidence type="ECO:0000256" key="4">
    <source>
        <dbReference type="ARBA" id="ARBA00022801"/>
    </source>
</evidence>
<evidence type="ECO:0000256" key="3">
    <source>
        <dbReference type="ARBA" id="ARBA00022759"/>
    </source>
</evidence>
<dbReference type="InterPro" id="IPR013551">
    <property type="entry name" value="YicC-like_C"/>
</dbReference>
<evidence type="ECO:0000313" key="9">
    <source>
        <dbReference type="Proteomes" id="UP000294914"/>
    </source>
</evidence>
<keyword evidence="2" id="KW-0540">Nuclease</keyword>
<accession>A0A4R8ISP0</accession>
<dbReference type="GO" id="GO:0016787">
    <property type="term" value="F:hydrolase activity"/>
    <property type="evidence" value="ECO:0007669"/>
    <property type="project" value="UniProtKB-KW"/>
</dbReference>
<name>A0A4R8ISP0_9GAMM</name>